<evidence type="ECO:0000313" key="3">
    <source>
        <dbReference type="Proteomes" id="UP001224890"/>
    </source>
</evidence>
<comment type="caution">
    <text evidence="2">The sequence shown here is derived from an EMBL/GenBank/DDBJ whole genome shotgun (WGS) entry which is preliminary data.</text>
</comment>
<dbReference type="GeneID" id="85459507"/>
<dbReference type="EMBL" id="JAHMHR010000022">
    <property type="protein sequence ID" value="KAK1675173.1"/>
    <property type="molecule type" value="Genomic_DNA"/>
</dbReference>
<protein>
    <submittedName>
        <fullName evidence="2">Uncharacterized protein</fullName>
    </submittedName>
</protein>
<proteinExistence type="predicted"/>
<reference evidence="2" key="1">
    <citation type="submission" date="2021-06" db="EMBL/GenBank/DDBJ databases">
        <title>Comparative genomics, transcriptomics and evolutionary studies reveal genomic signatures of adaptation to plant cell wall in hemibiotrophic fungi.</title>
        <authorList>
            <consortium name="DOE Joint Genome Institute"/>
            <person name="Baroncelli R."/>
            <person name="Diaz J.F."/>
            <person name="Benocci T."/>
            <person name="Peng M."/>
            <person name="Battaglia E."/>
            <person name="Haridas S."/>
            <person name="Andreopoulos W."/>
            <person name="Labutti K."/>
            <person name="Pangilinan J."/>
            <person name="Floch G.L."/>
            <person name="Makela M.R."/>
            <person name="Henrissat B."/>
            <person name="Grigoriev I.V."/>
            <person name="Crouch J.A."/>
            <person name="De Vries R.P."/>
            <person name="Sukno S.A."/>
            <person name="Thon M.R."/>
        </authorList>
    </citation>
    <scope>NUCLEOTIDE SEQUENCE</scope>
    <source>
        <strain evidence="2">CBS 193.32</strain>
    </source>
</reference>
<feature type="chain" id="PRO_5042472803" evidence="1">
    <location>
        <begin position="20"/>
        <end position="71"/>
    </location>
</feature>
<dbReference type="AlphaFoldDB" id="A0AAJ0EVC0"/>
<sequence>MPTYKAHLGSLSLLTCLWSERVDDAMHLAVSEYAERWKRCRNNTILLNCKNQMTTVFWEIDRQGFMNLCTS</sequence>
<gene>
    <name evidence="2" type="ORF">BDP55DRAFT_664790</name>
</gene>
<name>A0AAJ0EVC0_9PEZI</name>
<dbReference type="Proteomes" id="UP001224890">
    <property type="component" value="Unassembled WGS sequence"/>
</dbReference>
<keyword evidence="3" id="KW-1185">Reference proteome</keyword>
<accession>A0AAJ0EVC0</accession>
<organism evidence="2 3">
    <name type="scientific">Colletotrichum godetiae</name>
    <dbReference type="NCBI Taxonomy" id="1209918"/>
    <lineage>
        <taxon>Eukaryota</taxon>
        <taxon>Fungi</taxon>
        <taxon>Dikarya</taxon>
        <taxon>Ascomycota</taxon>
        <taxon>Pezizomycotina</taxon>
        <taxon>Sordariomycetes</taxon>
        <taxon>Hypocreomycetidae</taxon>
        <taxon>Glomerellales</taxon>
        <taxon>Glomerellaceae</taxon>
        <taxon>Colletotrichum</taxon>
        <taxon>Colletotrichum acutatum species complex</taxon>
    </lineage>
</organism>
<dbReference type="RefSeq" id="XP_060429176.1">
    <property type="nucleotide sequence ID" value="XM_060574981.1"/>
</dbReference>
<keyword evidence="1" id="KW-0732">Signal</keyword>
<evidence type="ECO:0000256" key="1">
    <source>
        <dbReference type="SAM" id="SignalP"/>
    </source>
</evidence>
<evidence type="ECO:0000313" key="2">
    <source>
        <dbReference type="EMBL" id="KAK1675173.1"/>
    </source>
</evidence>
<feature type="signal peptide" evidence="1">
    <location>
        <begin position="1"/>
        <end position="19"/>
    </location>
</feature>